<dbReference type="Pfam" id="PF01070">
    <property type="entry name" value="FMN_dh"/>
    <property type="match status" value="2"/>
</dbReference>
<sequence>MEITNVTEYEAIAKEKLPKMVYDYFASGAEDEWTLQENRNSFARILFRPRILIDVSKIDMTTTILGEYATARAASAAGTIMILSSWTTSSVEEVASTGPGIQFFQIRFFQLQVYKNRKVVEQLVRRAERAGFKAIVLTGDAPRLGRRESDIKNRFTLPPNLALKNFEGLDHGKIDEANDSGLASYAGGQIDRTLSWKDVQWLQTITNMPILVKGVLTGEDARIAIQAGAAGIIVSNPVRLVVKATQGRVPVFLDGGVRRGTDVFKALALGASGIFIGRPVVFSLAAEGEAGVRKVLQMLRDEFELTMALSGCRSLSEITRNHIITNVTEYEAIAKEKLPKMVYDYYASGAEDQWTLQENRNAFARILFRPRILIDVSKIDMTTTILGFKISMPIMVAPTAMQKMAHPEGEYATARAASAAGTIMTLSSWATSSVEEVASTGPGIRFFQLYVYKNRNVVEQLVRRAERAGFKAIALTVDTPRLGRRESDIKNRFTLPPNLTLKNFEGLDLGKMDEANDSGLASYVAGQIDRTLSWKDVQWLQTITKMPILVKGVITGEDARIAVQAGAAGIIVSNHGARQLDYVPATISALEEVVKATQGRIPVFLDGGVRRGTDVFKALALGASGIFIGRPVVFSLAAEGEAGVRKVLQMLRDEFELTMALSGCRSLKEITRNHITTEWDTPRPPHPSARL</sequence>
<reference evidence="14 15" key="1">
    <citation type="submission" date="2021-05" db="EMBL/GenBank/DDBJ databases">
        <title>Genome Assembly of Synthetic Allotetraploid Brassica napus Reveals Homoeologous Exchanges between Subgenomes.</title>
        <authorList>
            <person name="Davis J.T."/>
        </authorList>
    </citation>
    <scope>NUCLEOTIDE SEQUENCE [LARGE SCALE GENOMIC DNA]</scope>
    <source>
        <strain evidence="15">cv. Da-Ae</strain>
        <tissue evidence="14">Seedling</tissue>
    </source>
</reference>
<comment type="cofactor">
    <cofactor evidence="1">
        <name>FMN</name>
        <dbReference type="ChEBI" id="CHEBI:58210"/>
    </cofactor>
</comment>
<comment type="similarity">
    <text evidence="11">Belongs to the FMN-dependent alpha-hydroxy acid dehydrogenase family.</text>
</comment>
<name>A0ABQ8DD01_BRANA</name>
<dbReference type="SUPFAM" id="SSF51395">
    <property type="entry name" value="FMN-linked oxidoreductases"/>
    <property type="match status" value="2"/>
</dbReference>
<comment type="pathway">
    <text evidence="3">Photosynthesis; photorespiration; glycine from 2-phosphoglycolate: step 2/3.</text>
</comment>
<gene>
    <name evidence="14" type="ORF">HID58_019510</name>
</gene>
<feature type="domain" description="FMN hydroxy acid dehydrogenase" evidence="13">
    <location>
        <begin position="319"/>
        <end position="680"/>
    </location>
</feature>
<evidence type="ECO:0000256" key="6">
    <source>
        <dbReference type="ARBA" id="ARBA00022594"/>
    </source>
</evidence>
<evidence type="ECO:0000259" key="13">
    <source>
        <dbReference type="PROSITE" id="PS51349"/>
    </source>
</evidence>
<dbReference type="Proteomes" id="UP000824890">
    <property type="component" value="Unassembled WGS sequence"/>
</dbReference>
<dbReference type="InterPro" id="IPR008259">
    <property type="entry name" value="FMN_hydac_DH_AS"/>
</dbReference>
<keyword evidence="15" id="KW-1185">Reference proteome</keyword>
<evidence type="ECO:0000256" key="9">
    <source>
        <dbReference type="ARBA" id="ARBA00023002"/>
    </source>
</evidence>
<dbReference type="EMBL" id="JAGKQM010000005">
    <property type="protein sequence ID" value="KAH0927254.1"/>
    <property type="molecule type" value="Genomic_DNA"/>
</dbReference>
<dbReference type="PANTHER" id="PTHR10578">
    <property type="entry name" value="S -2-HYDROXY-ACID OXIDASE-RELATED"/>
    <property type="match status" value="1"/>
</dbReference>
<evidence type="ECO:0000256" key="1">
    <source>
        <dbReference type="ARBA" id="ARBA00001917"/>
    </source>
</evidence>
<keyword evidence="8" id="KW-0288">FMN</keyword>
<dbReference type="InterPro" id="IPR000262">
    <property type="entry name" value="FMN-dep_DH"/>
</dbReference>
<keyword evidence="7" id="KW-0285">Flavoprotein</keyword>
<evidence type="ECO:0000256" key="8">
    <source>
        <dbReference type="ARBA" id="ARBA00022643"/>
    </source>
</evidence>
<dbReference type="CDD" id="cd02809">
    <property type="entry name" value="alpha_hydroxyacid_oxid_FMN"/>
    <property type="match status" value="2"/>
</dbReference>
<protein>
    <recommendedName>
        <fullName evidence="5">(S)-2-hydroxy-acid oxidase</fullName>
        <ecNumber evidence="5">1.1.3.15</ecNumber>
    </recommendedName>
</protein>
<evidence type="ECO:0000256" key="7">
    <source>
        <dbReference type="ARBA" id="ARBA00022630"/>
    </source>
</evidence>
<organism evidence="14 15">
    <name type="scientific">Brassica napus</name>
    <name type="common">Rape</name>
    <dbReference type="NCBI Taxonomy" id="3708"/>
    <lineage>
        <taxon>Eukaryota</taxon>
        <taxon>Viridiplantae</taxon>
        <taxon>Streptophyta</taxon>
        <taxon>Embryophyta</taxon>
        <taxon>Tracheophyta</taxon>
        <taxon>Spermatophyta</taxon>
        <taxon>Magnoliopsida</taxon>
        <taxon>eudicotyledons</taxon>
        <taxon>Gunneridae</taxon>
        <taxon>Pentapetalae</taxon>
        <taxon>rosids</taxon>
        <taxon>malvids</taxon>
        <taxon>Brassicales</taxon>
        <taxon>Brassicaceae</taxon>
        <taxon>Brassiceae</taxon>
        <taxon>Brassica</taxon>
    </lineage>
</organism>
<dbReference type="InterPro" id="IPR012133">
    <property type="entry name" value="Alpha-hydoxy_acid_DH_FMN"/>
</dbReference>
<dbReference type="Gene3D" id="3.20.20.70">
    <property type="entry name" value="Aldolase class I"/>
    <property type="match status" value="2"/>
</dbReference>
<evidence type="ECO:0000256" key="4">
    <source>
        <dbReference type="ARBA" id="ARBA00011881"/>
    </source>
</evidence>
<comment type="caution">
    <text evidence="14">The sequence shown here is derived from an EMBL/GenBank/DDBJ whole genome shotgun (WGS) entry which is preliminary data.</text>
</comment>
<keyword evidence="9" id="KW-0560">Oxidoreductase</keyword>
<proteinExistence type="inferred from homology"/>
<evidence type="ECO:0000313" key="15">
    <source>
        <dbReference type="Proteomes" id="UP000824890"/>
    </source>
</evidence>
<accession>A0ABQ8DD01</accession>
<keyword evidence="6" id="KW-0323">Glycolate pathway</keyword>
<feature type="domain" description="FMN hydroxy acid dehydrogenase" evidence="13">
    <location>
        <begin position="1"/>
        <end position="328"/>
    </location>
</feature>
<keyword evidence="10" id="KW-0576">Peroxisome</keyword>
<evidence type="ECO:0000256" key="10">
    <source>
        <dbReference type="ARBA" id="ARBA00023140"/>
    </source>
</evidence>
<comment type="catalytic activity">
    <reaction evidence="12">
        <text>glycolate + O2 = glyoxylate + H2O2</text>
        <dbReference type="Rhea" id="RHEA:25311"/>
        <dbReference type="ChEBI" id="CHEBI:15379"/>
        <dbReference type="ChEBI" id="CHEBI:16240"/>
        <dbReference type="ChEBI" id="CHEBI:29805"/>
        <dbReference type="ChEBI" id="CHEBI:36655"/>
        <dbReference type="EC" id="1.1.3.15"/>
    </reaction>
    <physiologicalReaction direction="left-to-right" evidence="12">
        <dbReference type="Rhea" id="RHEA:25312"/>
    </physiologicalReaction>
</comment>
<evidence type="ECO:0000256" key="11">
    <source>
        <dbReference type="ARBA" id="ARBA00024042"/>
    </source>
</evidence>
<evidence type="ECO:0000256" key="5">
    <source>
        <dbReference type="ARBA" id="ARBA00013087"/>
    </source>
</evidence>
<evidence type="ECO:0000256" key="12">
    <source>
        <dbReference type="ARBA" id="ARBA00036241"/>
    </source>
</evidence>
<dbReference type="PROSITE" id="PS51349">
    <property type="entry name" value="FMN_HYDROXY_ACID_DH_2"/>
    <property type="match status" value="2"/>
</dbReference>
<dbReference type="InterPro" id="IPR013785">
    <property type="entry name" value="Aldolase_TIM"/>
</dbReference>
<dbReference type="PANTHER" id="PTHR10578:SF107">
    <property type="entry name" value="2-HYDROXYACID OXIDASE 1"/>
    <property type="match status" value="1"/>
</dbReference>
<comment type="subcellular location">
    <subcellularLocation>
        <location evidence="2">Peroxisome</location>
    </subcellularLocation>
</comment>
<evidence type="ECO:0000256" key="3">
    <source>
        <dbReference type="ARBA" id="ARBA00004923"/>
    </source>
</evidence>
<comment type="subunit">
    <text evidence="4">Homotetramer.</text>
</comment>
<dbReference type="PROSITE" id="PS00557">
    <property type="entry name" value="FMN_HYDROXY_ACID_DH_1"/>
    <property type="match status" value="1"/>
</dbReference>
<dbReference type="InterPro" id="IPR037396">
    <property type="entry name" value="FMN_HAD"/>
</dbReference>
<dbReference type="EC" id="1.1.3.15" evidence="5"/>
<evidence type="ECO:0000256" key="2">
    <source>
        <dbReference type="ARBA" id="ARBA00004275"/>
    </source>
</evidence>
<evidence type="ECO:0000313" key="14">
    <source>
        <dbReference type="EMBL" id="KAH0927254.1"/>
    </source>
</evidence>